<dbReference type="EMBL" id="WEKV01000014">
    <property type="protein sequence ID" value="KAB7783596.1"/>
    <property type="molecule type" value="Genomic_DNA"/>
</dbReference>
<evidence type="ECO:0000313" key="3">
    <source>
        <dbReference type="Proteomes" id="UP000469949"/>
    </source>
</evidence>
<name>A0A833MXU9_9HYPH</name>
<organism evidence="2 3">
    <name type="scientific">Methylorubrum populi</name>
    <dbReference type="NCBI Taxonomy" id="223967"/>
    <lineage>
        <taxon>Bacteria</taxon>
        <taxon>Pseudomonadati</taxon>
        <taxon>Pseudomonadota</taxon>
        <taxon>Alphaproteobacteria</taxon>
        <taxon>Hyphomicrobiales</taxon>
        <taxon>Methylobacteriaceae</taxon>
        <taxon>Methylorubrum</taxon>
    </lineage>
</organism>
<dbReference type="AlphaFoldDB" id="A0A833MXU9"/>
<protein>
    <submittedName>
        <fullName evidence="2">Uncharacterized protein</fullName>
    </submittedName>
</protein>
<reference evidence="2 3" key="1">
    <citation type="submission" date="2019-10" db="EMBL/GenBank/DDBJ databases">
        <title>Draft Genome Sequence of the Caffeine Degrading Methylotroph Methylorubrum populi PINKEL.</title>
        <authorList>
            <person name="Dawson S.C."/>
            <person name="Zhang X."/>
            <person name="Wright M.E."/>
            <person name="Sharma G."/>
            <person name="Langner J.T."/>
            <person name="Ditty J.L."/>
            <person name="Subuyuj G.A."/>
        </authorList>
    </citation>
    <scope>NUCLEOTIDE SEQUENCE [LARGE SCALE GENOMIC DNA]</scope>
    <source>
        <strain evidence="2 3">Pinkel</strain>
    </source>
</reference>
<sequence>MSLAAIRRGGRPSIAADDGRVPASAKKTMHGKDLPQKA</sequence>
<evidence type="ECO:0000313" key="2">
    <source>
        <dbReference type="EMBL" id="KAB7783596.1"/>
    </source>
</evidence>
<comment type="caution">
    <text evidence="2">The sequence shown here is derived from an EMBL/GenBank/DDBJ whole genome shotgun (WGS) entry which is preliminary data.</text>
</comment>
<dbReference type="Proteomes" id="UP000469949">
    <property type="component" value="Unassembled WGS sequence"/>
</dbReference>
<feature type="region of interest" description="Disordered" evidence="1">
    <location>
        <begin position="1"/>
        <end position="38"/>
    </location>
</feature>
<accession>A0A833MXU9</accession>
<gene>
    <name evidence="2" type="ORF">F8B43_3519</name>
</gene>
<proteinExistence type="predicted"/>
<evidence type="ECO:0000256" key="1">
    <source>
        <dbReference type="SAM" id="MobiDB-lite"/>
    </source>
</evidence>